<dbReference type="GO" id="GO:0009253">
    <property type="term" value="P:peptidoglycan catabolic process"/>
    <property type="evidence" value="ECO:0007669"/>
    <property type="project" value="TreeGrafter"/>
</dbReference>
<dbReference type="InterPro" id="IPR043426">
    <property type="entry name" value="MltB-like"/>
</dbReference>
<name>C7R5F8_JONDD</name>
<dbReference type="Pfam" id="PF13406">
    <property type="entry name" value="SLT_2"/>
    <property type="match status" value="1"/>
</dbReference>
<dbReference type="CAZy" id="GH23">
    <property type="family name" value="Glycoside Hydrolase Family 23"/>
</dbReference>
<dbReference type="eggNOG" id="COG2951">
    <property type="taxonomic scope" value="Bacteria"/>
</dbReference>
<dbReference type="InterPro" id="IPR031304">
    <property type="entry name" value="SLT_2"/>
</dbReference>
<dbReference type="HOGENOM" id="CLU_034941_1_1_11"/>
<dbReference type="CDD" id="cd13399">
    <property type="entry name" value="Slt35-like"/>
    <property type="match status" value="1"/>
</dbReference>
<keyword evidence="1" id="KW-0472">Membrane</keyword>
<dbReference type="InterPro" id="IPR023346">
    <property type="entry name" value="Lysozyme-like_dom_sf"/>
</dbReference>
<organism evidence="3 4">
    <name type="scientific">Jonesia denitrificans (strain ATCC 14870 / DSM 20603 / BCRC 15368 / CIP 55.134 / JCM 11481 / NBRC 15587 / NCTC 10816 / Prevot 55134)</name>
    <name type="common">Listeria denitrificans</name>
    <dbReference type="NCBI Taxonomy" id="471856"/>
    <lineage>
        <taxon>Bacteria</taxon>
        <taxon>Bacillati</taxon>
        <taxon>Actinomycetota</taxon>
        <taxon>Actinomycetes</taxon>
        <taxon>Micrococcales</taxon>
        <taxon>Jonesiaceae</taxon>
        <taxon>Jonesia</taxon>
    </lineage>
</organism>
<evidence type="ECO:0000313" key="3">
    <source>
        <dbReference type="EMBL" id="ACV09231.1"/>
    </source>
</evidence>
<evidence type="ECO:0000259" key="2">
    <source>
        <dbReference type="Pfam" id="PF13406"/>
    </source>
</evidence>
<dbReference type="STRING" id="471856.Jden_1583"/>
<dbReference type="RefSeq" id="WP_015771859.1">
    <property type="nucleotide sequence ID" value="NC_013174.1"/>
</dbReference>
<dbReference type="GO" id="GO:0008933">
    <property type="term" value="F:peptidoglycan lytic transglycosylase activity"/>
    <property type="evidence" value="ECO:0007669"/>
    <property type="project" value="TreeGrafter"/>
</dbReference>
<keyword evidence="1" id="KW-1133">Transmembrane helix</keyword>
<dbReference type="Proteomes" id="UP000000628">
    <property type="component" value="Chromosome"/>
</dbReference>
<dbReference type="Gene3D" id="1.10.530.10">
    <property type="match status" value="1"/>
</dbReference>
<evidence type="ECO:0000313" key="4">
    <source>
        <dbReference type="Proteomes" id="UP000000628"/>
    </source>
</evidence>
<dbReference type="EMBL" id="CP001706">
    <property type="protein sequence ID" value="ACV09231.1"/>
    <property type="molecule type" value="Genomic_DNA"/>
</dbReference>
<dbReference type="PANTHER" id="PTHR30163">
    <property type="entry name" value="MEMBRANE-BOUND LYTIC MUREIN TRANSGLYCOSYLASE B"/>
    <property type="match status" value="1"/>
</dbReference>
<dbReference type="SUPFAM" id="SSF53955">
    <property type="entry name" value="Lysozyme-like"/>
    <property type="match status" value="1"/>
</dbReference>
<gene>
    <name evidence="3" type="ordered locus">Jden_1583</name>
</gene>
<keyword evidence="4" id="KW-1185">Reference proteome</keyword>
<dbReference type="KEGG" id="jde:Jden_1583"/>
<keyword evidence="1" id="KW-0812">Transmembrane</keyword>
<dbReference type="PANTHER" id="PTHR30163:SF8">
    <property type="entry name" value="LYTIC MUREIN TRANSGLYCOSYLASE"/>
    <property type="match status" value="1"/>
</dbReference>
<evidence type="ECO:0000256" key="1">
    <source>
        <dbReference type="SAM" id="Phobius"/>
    </source>
</evidence>
<feature type="domain" description="Transglycosylase SLT" evidence="2">
    <location>
        <begin position="182"/>
        <end position="225"/>
    </location>
</feature>
<proteinExistence type="predicted"/>
<protein>
    <submittedName>
        <fullName evidence="3">Membrane-bound lytic murein transglycosylase B-like protein</fullName>
    </submittedName>
</protein>
<accession>C7R5F8</accession>
<reference evidence="3 4" key="1">
    <citation type="journal article" date="2009" name="Stand. Genomic Sci.">
        <title>Complete genome sequence of Jonesia denitrificans type strain (Prevot 55134).</title>
        <authorList>
            <person name="Pukall R."/>
            <person name="Gehrich-Schroter G."/>
            <person name="Lapidus A."/>
            <person name="Nolan M."/>
            <person name="Glavina Del Rio T."/>
            <person name="Lucas S."/>
            <person name="Chen F."/>
            <person name="Tice H."/>
            <person name="Pitluck S."/>
            <person name="Cheng J.F."/>
            <person name="Copeland A."/>
            <person name="Saunders E."/>
            <person name="Brettin T."/>
            <person name="Detter J.C."/>
            <person name="Bruce D."/>
            <person name="Goodwin L."/>
            <person name="Pati A."/>
            <person name="Ivanova N."/>
            <person name="Mavromatis K."/>
            <person name="Ovchinnikova G."/>
            <person name="Chen A."/>
            <person name="Palaniappan K."/>
            <person name="Land M."/>
            <person name="Hauser L."/>
            <person name="Chang Y.J."/>
            <person name="Jeffries C.D."/>
            <person name="Chain P."/>
            <person name="Goker M."/>
            <person name="Bristow J."/>
            <person name="Eisen J.A."/>
            <person name="Markowitz V."/>
            <person name="Hugenholtz P."/>
            <person name="Kyrpides N.C."/>
            <person name="Klenk H.P."/>
            <person name="Han C."/>
        </authorList>
    </citation>
    <scope>NUCLEOTIDE SEQUENCE [LARGE SCALE GENOMIC DNA]</scope>
    <source>
        <strain evidence="4">ATCC 14870 / DSM 20603 / BCRC 15368 / CIP 55.134 / JCM 11481 / NBRC 15587 / NCTC 10816 / Prevot 55134</strain>
    </source>
</reference>
<sequence>MGSGSRGGSRRVSRRTQRRRLGWGVVVTCAVVGVVVAGLVGAIRHFAAGQRVVEAPVPSVSPLPVALPVRSGSPDTEGTASLPDDAWVEFAASATGVSARAVRAYAGAALFMAKDNPECAIPWTLLAGVGRVESFHGQINGSEVRADGLVTPQVIGIALDGNGVAAIRDSDGGALDGDVVWDRAVGPMQFIPQTWEQFGVDATGSGGADPHHIDDAALTAAQYLCDRAGGPVVEEDRWRQAILAYNNSVQYVRDVTTFANRYALAVGQATTLDQG</sequence>
<feature type="transmembrane region" description="Helical" evidence="1">
    <location>
        <begin position="21"/>
        <end position="43"/>
    </location>
</feature>
<dbReference type="AlphaFoldDB" id="C7R5F8"/>